<dbReference type="Proteomes" id="UP000299367">
    <property type="component" value="Unassembled WGS sequence"/>
</dbReference>
<protein>
    <submittedName>
        <fullName evidence="4">Anti-sigma-factor antagonist and sugar transfersase</fullName>
    </submittedName>
</protein>
<comment type="caution">
    <text evidence="4">The sequence shown here is derived from an EMBL/GenBank/DDBJ whole genome shotgun (WGS) entry which is preliminary data.</text>
</comment>
<dbReference type="OrthoDB" id="467691at2"/>
<dbReference type="PANTHER" id="PTHR30576">
    <property type="entry name" value="COLANIC BIOSYNTHESIS UDP-GLUCOSE LIPID CARRIER TRANSFERASE"/>
    <property type="match status" value="1"/>
</dbReference>
<dbReference type="PANTHER" id="PTHR30576:SF10">
    <property type="entry name" value="SLL5057 PROTEIN"/>
    <property type="match status" value="1"/>
</dbReference>
<name>A0A480AEB1_9CYAN</name>
<proteinExistence type="inferred from homology"/>
<dbReference type="SUPFAM" id="SSF52091">
    <property type="entry name" value="SpoIIaa-like"/>
    <property type="match status" value="1"/>
</dbReference>
<keyword evidence="2" id="KW-0472">Membrane</keyword>
<dbReference type="CDD" id="cd07043">
    <property type="entry name" value="STAS_anti-anti-sigma_factors"/>
    <property type="match status" value="1"/>
</dbReference>
<dbReference type="AlphaFoldDB" id="A0A480AEB1"/>
<dbReference type="InterPro" id="IPR003362">
    <property type="entry name" value="Bact_transf"/>
</dbReference>
<evidence type="ECO:0000313" key="5">
    <source>
        <dbReference type="Proteomes" id="UP000299367"/>
    </source>
</evidence>
<dbReference type="Pfam" id="PF02397">
    <property type="entry name" value="Bac_transf"/>
    <property type="match status" value="1"/>
</dbReference>
<dbReference type="InterPro" id="IPR036513">
    <property type="entry name" value="STAS_dom_sf"/>
</dbReference>
<accession>A0A480AEB1</accession>
<dbReference type="Pfam" id="PF01740">
    <property type="entry name" value="STAS"/>
    <property type="match status" value="1"/>
</dbReference>
<dbReference type="Gene3D" id="3.30.750.24">
    <property type="entry name" value="STAS domain"/>
    <property type="match status" value="1"/>
</dbReference>
<organism evidence="4 5">
    <name type="scientific">Dolichospermum planctonicum</name>
    <dbReference type="NCBI Taxonomy" id="136072"/>
    <lineage>
        <taxon>Bacteria</taxon>
        <taxon>Bacillati</taxon>
        <taxon>Cyanobacteriota</taxon>
        <taxon>Cyanophyceae</taxon>
        <taxon>Nostocales</taxon>
        <taxon>Aphanizomenonaceae</taxon>
        <taxon>Dolichospermum</taxon>
    </lineage>
</organism>
<evidence type="ECO:0000259" key="3">
    <source>
        <dbReference type="PROSITE" id="PS50801"/>
    </source>
</evidence>
<reference evidence="5" key="1">
    <citation type="submission" date="2019-02" db="EMBL/GenBank/DDBJ databases">
        <title>Draft genome sequence of Dolichospermum planctonicum NIES-80.</title>
        <authorList>
            <person name="Yamaguchi H."/>
            <person name="Suzuki S."/>
            <person name="Kawachi M."/>
        </authorList>
    </citation>
    <scope>NUCLEOTIDE SEQUENCE [LARGE SCALE GENOMIC DNA]</scope>
    <source>
        <strain evidence="5">NIES-80</strain>
    </source>
</reference>
<dbReference type="PROSITE" id="PS50801">
    <property type="entry name" value="STAS"/>
    <property type="match status" value="1"/>
</dbReference>
<evidence type="ECO:0000256" key="1">
    <source>
        <dbReference type="ARBA" id="ARBA00006464"/>
    </source>
</evidence>
<feature type="domain" description="STAS" evidence="3">
    <location>
        <begin position="16"/>
        <end position="133"/>
    </location>
</feature>
<keyword evidence="2" id="KW-1133">Transmembrane helix</keyword>
<comment type="similarity">
    <text evidence="1">Belongs to the bacterial sugar transferase family.</text>
</comment>
<sequence length="351" mass="39809">MATKVQSFMSSQTIPVEFLVTYLEDVAILQVPARLTVLEAISFKQTCQNLIQADSPPRQIFIDFQNTTFMDSSGLGSLVSNFKNSQEKGIIMTLRHITPQVMAVLNLTGLDQVFPIESLDNLEAIANDNLINTGNYQNNSRKVDSLPQTHPSVASWMKRAIDILGSLVGLVITSIFFIPIAIAIKIDDPGPIFFKQTRCGWMGKRFAIWKFRSMCVDAEAKKSQIKNQVEGAFFKNDHDPRITKVGKLLRRTSLDELPQFWNVLKGEMSLVGTRPPTPDEVERYEVPEWQRLDVKPGMTGEWQVKGRSQVRSFEDVIRLDLQYQKNWSLVYDLKLILKTITILFHKNSGAV</sequence>
<dbReference type="RefSeq" id="WP_137907718.1">
    <property type="nucleotide sequence ID" value="NZ_BJCF01000015.1"/>
</dbReference>
<dbReference type="InterPro" id="IPR002645">
    <property type="entry name" value="STAS_dom"/>
</dbReference>
<keyword evidence="2" id="KW-0812">Transmembrane</keyword>
<dbReference type="GO" id="GO:0016780">
    <property type="term" value="F:phosphotransferase activity, for other substituted phosphate groups"/>
    <property type="evidence" value="ECO:0007669"/>
    <property type="project" value="TreeGrafter"/>
</dbReference>
<evidence type="ECO:0000256" key="2">
    <source>
        <dbReference type="SAM" id="Phobius"/>
    </source>
</evidence>
<dbReference type="EMBL" id="BJCF01000015">
    <property type="protein sequence ID" value="GCL42063.1"/>
    <property type="molecule type" value="Genomic_DNA"/>
</dbReference>
<feature type="transmembrane region" description="Helical" evidence="2">
    <location>
        <begin position="163"/>
        <end position="184"/>
    </location>
</feature>
<evidence type="ECO:0000313" key="4">
    <source>
        <dbReference type="EMBL" id="GCL42063.1"/>
    </source>
</evidence>
<gene>
    <name evidence="4" type="ORF">NIES80_17650</name>
</gene>